<dbReference type="Pfam" id="PF22013">
    <property type="entry name" value="PG_1098_Fer"/>
    <property type="match status" value="1"/>
</dbReference>
<protein>
    <submittedName>
        <fullName evidence="3">Uncharacterized protein</fullName>
    </submittedName>
</protein>
<name>A0A3L9YU98_9FLAO</name>
<feature type="domain" description="THUMP-like" evidence="1">
    <location>
        <begin position="313"/>
        <end position="383"/>
    </location>
</feature>
<evidence type="ECO:0000313" key="3">
    <source>
        <dbReference type="EMBL" id="RMA64226.1"/>
    </source>
</evidence>
<dbReference type="InterPro" id="IPR029063">
    <property type="entry name" value="SAM-dependent_MTases_sf"/>
</dbReference>
<dbReference type="Pfam" id="PF18096">
    <property type="entry name" value="Thump_like"/>
    <property type="match status" value="1"/>
</dbReference>
<accession>A0A3L9YU98</accession>
<keyword evidence="4" id="KW-1185">Reference proteome</keyword>
<organism evidence="3 4">
    <name type="scientific">Ulvibacter antarcticus</name>
    <dbReference type="NCBI Taxonomy" id="442714"/>
    <lineage>
        <taxon>Bacteria</taxon>
        <taxon>Pseudomonadati</taxon>
        <taxon>Bacteroidota</taxon>
        <taxon>Flavobacteriia</taxon>
        <taxon>Flavobacteriales</taxon>
        <taxon>Flavobacteriaceae</taxon>
        <taxon>Ulvibacter</taxon>
    </lineage>
</organism>
<evidence type="ECO:0000259" key="2">
    <source>
        <dbReference type="Pfam" id="PF22013"/>
    </source>
</evidence>
<proteinExistence type="predicted"/>
<sequence>MLHKEVQDFIINYKADTSKLAFAGSPFAKIKVQELIQQIESRRKIEKKLPFWFEKATIIYPPKLNLEQTSSEATAKYKASLVNGNSMADLTGGFGIDTFYFSERFDTVIHYELNKELSEIAAHNFSVLERNNIVCKSEDGMEGFSEEKLNFIYVDPSRRHNSKGKVFFLTDCEPNVVENLGKLRDHCDTLMIKTSPMLDVSAGIDELGAPSQLHIVALDNEVKELLWIFENKKDSSTTVFTVNLGNENSESFSFQLNSEGNTHYGLPQQYLYEPNAAIMKSGAFHLLSEAYGLTKLHINSHLYTSENPKSFPGRRFKIEKCIPYTKQEMKSGSLPKKANITIRNFPESVSTIREKWKIKDGGYDYLFFTTINNNKKVVIYCSKL</sequence>
<dbReference type="Gene3D" id="3.40.50.150">
    <property type="entry name" value="Vaccinia Virus protein VP39"/>
    <property type="match status" value="1"/>
</dbReference>
<dbReference type="InterPro" id="IPR054168">
    <property type="entry name" value="PG_1098_Fer"/>
</dbReference>
<evidence type="ECO:0000259" key="1">
    <source>
        <dbReference type="Pfam" id="PF18096"/>
    </source>
</evidence>
<dbReference type="Proteomes" id="UP000271339">
    <property type="component" value="Unassembled WGS sequence"/>
</dbReference>
<comment type="caution">
    <text evidence="3">The sequence shown here is derived from an EMBL/GenBank/DDBJ whole genome shotgun (WGS) entry which is preliminary data.</text>
</comment>
<evidence type="ECO:0000313" key="4">
    <source>
        <dbReference type="Proteomes" id="UP000271339"/>
    </source>
</evidence>
<dbReference type="InterPro" id="IPR041497">
    <property type="entry name" value="Thump-like"/>
</dbReference>
<dbReference type="AlphaFoldDB" id="A0A3L9YU98"/>
<feature type="domain" description="PG-1098 ferredoxin-like" evidence="2">
    <location>
        <begin position="270"/>
        <end position="312"/>
    </location>
</feature>
<dbReference type="SUPFAM" id="SSF53335">
    <property type="entry name" value="S-adenosyl-L-methionine-dependent methyltransferases"/>
    <property type="match status" value="1"/>
</dbReference>
<dbReference type="Gene3D" id="1.10.10.1110">
    <property type="entry name" value="Methyltransferase PG1098, N-terminal domain"/>
    <property type="match status" value="1"/>
</dbReference>
<gene>
    <name evidence="3" type="ORF">BXY75_1099</name>
</gene>
<dbReference type="EMBL" id="REFC01000012">
    <property type="protein sequence ID" value="RMA64226.1"/>
    <property type="molecule type" value="Genomic_DNA"/>
</dbReference>
<reference evidence="3 4" key="1">
    <citation type="submission" date="2018-10" db="EMBL/GenBank/DDBJ databases">
        <title>Genomic Encyclopedia of Archaeal and Bacterial Type Strains, Phase II (KMG-II): from individual species to whole genera.</title>
        <authorList>
            <person name="Goeker M."/>
        </authorList>
    </citation>
    <scope>NUCLEOTIDE SEQUENCE [LARGE SCALE GENOMIC DNA]</scope>
    <source>
        <strain evidence="3 4">DSM 23424</strain>
    </source>
</reference>